<evidence type="ECO:0008006" key="4">
    <source>
        <dbReference type="Google" id="ProtNLM"/>
    </source>
</evidence>
<proteinExistence type="predicted"/>
<protein>
    <recommendedName>
        <fullName evidence="4">Adhesin domain-containing protein</fullName>
    </recommendedName>
</protein>
<feature type="chain" id="PRO_5046924350" description="Adhesin domain-containing protein" evidence="1">
    <location>
        <begin position="19"/>
        <end position="273"/>
    </location>
</feature>
<feature type="signal peptide" evidence="1">
    <location>
        <begin position="1"/>
        <end position="18"/>
    </location>
</feature>
<name>A0ABN8F4F9_9BACT</name>
<sequence length="273" mass="29575">MTMLRLILLLCLSSPLWAQQDYTLATGSKPIEFKEIDRLTIVGATGGELRIEAQRNGGKEDERAAGLRRISASGLTDNTGLGLSVTESDGRILVQQVGGDGKAVTVHVPNTASVSVEQSTHRGNDLSVRDFTGELDVSMMYNDVKLKNVRGPTAVSAVYGDVVGTWDAVPTQEIRLHSSYSDVDITLPAATKADVRLSTSYGNMYTDFDIQIKSNMTTAGADDRDRDRERLRDDEECNCEEAGHSGQLTGTINGGGPLLSLTATYDNLYIRKK</sequence>
<gene>
    <name evidence="2" type="ORF">LEM8419_00094</name>
</gene>
<dbReference type="Proteomes" id="UP000837803">
    <property type="component" value="Unassembled WGS sequence"/>
</dbReference>
<evidence type="ECO:0000313" key="2">
    <source>
        <dbReference type="EMBL" id="CAH0998746.1"/>
    </source>
</evidence>
<evidence type="ECO:0000313" key="3">
    <source>
        <dbReference type="Proteomes" id="UP000837803"/>
    </source>
</evidence>
<reference evidence="2" key="1">
    <citation type="submission" date="2021-12" db="EMBL/GenBank/DDBJ databases">
        <authorList>
            <person name="Rodrigo-Torres L."/>
            <person name="Arahal R. D."/>
            <person name="Lucena T."/>
        </authorList>
    </citation>
    <scope>NUCLEOTIDE SEQUENCE</scope>
    <source>
        <strain evidence="2">CECT 8419</strain>
    </source>
</reference>
<evidence type="ECO:0000256" key="1">
    <source>
        <dbReference type="SAM" id="SignalP"/>
    </source>
</evidence>
<keyword evidence="1" id="KW-0732">Signal</keyword>
<accession>A0ABN8F4F9</accession>
<comment type="caution">
    <text evidence="2">The sequence shown here is derived from an EMBL/GenBank/DDBJ whole genome shotgun (WGS) entry which is preliminary data.</text>
</comment>
<dbReference type="EMBL" id="CAKLPZ010000001">
    <property type="protein sequence ID" value="CAH0998746.1"/>
    <property type="molecule type" value="Genomic_DNA"/>
</dbReference>
<organism evidence="2 3">
    <name type="scientific">Neolewinella maritima</name>
    <dbReference type="NCBI Taxonomy" id="1383882"/>
    <lineage>
        <taxon>Bacteria</taxon>
        <taxon>Pseudomonadati</taxon>
        <taxon>Bacteroidota</taxon>
        <taxon>Saprospiria</taxon>
        <taxon>Saprospirales</taxon>
        <taxon>Lewinellaceae</taxon>
        <taxon>Neolewinella</taxon>
    </lineage>
</organism>
<keyword evidence="3" id="KW-1185">Reference proteome</keyword>